<evidence type="ECO:0000313" key="2">
    <source>
        <dbReference type="EMBL" id="GEA82435.1"/>
    </source>
</evidence>
<dbReference type="Pfam" id="PF13508">
    <property type="entry name" value="Acetyltransf_7"/>
    <property type="match status" value="1"/>
</dbReference>
<name>A0A4Y3KH72_CELUD</name>
<accession>A0A4Y3KH72</accession>
<feature type="domain" description="N-acetyltransferase" evidence="1">
    <location>
        <begin position="1"/>
        <end position="146"/>
    </location>
</feature>
<comment type="caution">
    <text evidence="2">The sequence shown here is derived from an EMBL/GenBank/DDBJ whole genome shotgun (WGS) entry which is preliminary data.</text>
</comment>
<dbReference type="GO" id="GO:0016747">
    <property type="term" value="F:acyltransferase activity, transferring groups other than amino-acyl groups"/>
    <property type="evidence" value="ECO:0007669"/>
    <property type="project" value="InterPro"/>
</dbReference>
<dbReference type="SUPFAM" id="SSF55729">
    <property type="entry name" value="Acyl-CoA N-acyltransferases (Nat)"/>
    <property type="match status" value="1"/>
</dbReference>
<evidence type="ECO:0000313" key="3">
    <source>
        <dbReference type="Proteomes" id="UP000315842"/>
    </source>
</evidence>
<evidence type="ECO:0000259" key="1">
    <source>
        <dbReference type="PROSITE" id="PS51186"/>
    </source>
</evidence>
<protein>
    <recommendedName>
        <fullName evidence="1">N-acetyltransferase domain-containing protein</fullName>
    </recommendedName>
</protein>
<gene>
    <name evidence="2" type="ORF">CUD01_28790</name>
</gene>
<dbReference type="EMBL" id="BJLP01000061">
    <property type="protein sequence ID" value="GEA82435.1"/>
    <property type="molecule type" value="Genomic_DNA"/>
</dbReference>
<dbReference type="Gene3D" id="3.40.630.30">
    <property type="match status" value="1"/>
</dbReference>
<dbReference type="Proteomes" id="UP000315842">
    <property type="component" value="Unassembled WGS sequence"/>
</dbReference>
<sequence length="223" mass="23890">MHIRTTTSPVDLTRVHDDVLRPSFPDDELADLPTLQAMLADGTLRLVVAQDEHGLRGAAIAEWFPATGVLLLAYLAIAPGARGGGVGSTLLDHAVEAWRTDLDPWLVVAEVEDPAQHTGSEEHGDPTARLRFYRRHGARVLPLPYTQPAMHAGGRRVPGLLLLALCASGDRLAGVEADGTWLVPTAPLRAFLEEYFTLSEGTAPTGPEWDAIVGALTADTIRA</sequence>
<dbReference type="InterPro" id="IPR016181">
    <property type="entry name" value="Acyl_CoA_acyltransferase"/>
</dbReference>
<dbReference type="InterPro" id="IPR000182">
    <property type="entry name" value="GNAT_dom"/>
</dbReference>
<reference evidence="2 3" key="1">
    <citation type="submission" date="2019-06" db="EMBL/GenBank/DDBJ databases">
        <title>Whole genome shotgun sequence of Cellulomonas uda NBRC 3747.</title>
        <authorList>
            <person name="Hosoyama A."/>
            <person name="Uohara A."/>
            <person name="Ohji S."/>
            <person name="Ichikawa N."/>
        </authorList>
    </citation>
    <scope>NUCLEOTIDE SEQUENCE [LARGE SCALE GENOMIC DNA]</scope>
    <source>
        <strain evidence="2 3">NBRC 3747</strain>
    </source>
</reference>
<dbReference type="AlphaFoldDB" id="A0A4Y3KH72"/>
<organism evidence="2 3">
    <name type="scientific">Cellulomonas uda</name>
    <dbReference type="NCBI Taxonomy" id="1714"/>
    <lineage>
        <taxon>Bacteria</taxon>
        <taxon>Bacillati</taxon>
        <taxon>Actinomycetota</taxon>
        <taxon>Actinomycetes</taxon>
        <taxon>Micrococcales</taxon>
        <taxon>Cellulomonadaceae</taxon>
        <taxon>Cellulomonas</taxon>
    </lineage>
</organism>
<dbReference type="CDD" id="cd04301">
    <property type="entry name" value="NAT_SF"/>
    <property type="match status" value="1"/>
</dbReference>
<dbReference type="RefSeq" id="WP_141322168.1">
    <property type="nucleotide sequence ID" value="NZ_BJLP01000061.1"/>
</dbReference>
<proteinExistence type="predicted"/>
<dbReference type="PROSITE" id="PS51186">
    <property type="entry name" value="GNAT"/>
    <property type="match status" value="1"/>
</dbReference>
<keyword evidence="3" id="KW-1185">Reference proteome</keyword>